<gene>
    <name evidence="11" type="ORF">E0L32_008253</name>
</gene>
<sequence length="336" mass="38043">MAPRQVLPETGAVYTYVGEGAANVVFAVDILPGLLLRVPRVKPAGSQPLSYEVQQDFFYQNIVPLMGHENLVRQKFVDIPSTSIINQLNNVLAKSESKRPKKHRDGQVDDVRIGLLIDDMRPAAPGDLAIQFKPKWLAQSPTAPLDAKRCRNCAREALRQVKSGMQEDSSRRYICPLELLNCQVDKGYGDSRARYIMRQLASDLLGASPDPDFGNPAHVKLFRWFKTNQLLPMLEQVQVSLDEEGLIMKDNLDEEELDQLSAAMALRDCSCYIRIPASNKPIEARLGDLDKKNASHKLDYWRSTEVELREGGFYTEEENPYQPVLCTLDYWKTKFS</sequence>
<dbReference type="Pfam" id="PF06090">
    <property type="entry name" value="Ins_P5_2-kin"/>
    <property type="match status" value="1"/>
</dbReference>
<evidence type="ECO:0000256" key="3">
    <source>
        <dbReference type="ARBA" id="ARBA00008305"/>
    </source>
</evidence>
<keyword evidence="6 10" id="KW-0808">Transferase</keyword>
<evidence type="ECO:0000256" key="2">
    <source>
        <dbReference type="ARBA" id="ARBA00003979"/>
    </source>
</evidence>
<keyword evidence="9 10" id="KW-0067">ATP-binding</keyword>
<evidence type="ECO:0000256" key="1">
    <source>
        <dbReference type="ARBA" id="ARBA00001774"/>
    </source>
</evidence>
<evidence type="ECO:0000313" key="12">
    <source>
        <dbReference type="Proteomes" id="UP000319257"/>
    </source>
</evidence>
<dbReference type="AlphaFoldDB" id="A0A507AWR1"/>
<dbReference type="Proteomes" id="UP000319257">
    <property type="component" value="Unassembled WGS sequence"/>
</dbReference>
<dbReference type="RefSeq" id="XP_030992575.1">
    <property type="nucleotide sequence ID" value="XM_031143087.1"/>
</dbReference>
<protein>
    <recommendedName>
        <fullName evidence="5 10">Inositol-pentakisphosphate 2-kinase</fullName>
        <ecNumber evidence="4 10">2.7.1.158</ecNumber>
    </recommendedName>
</protein>
<dbReference type="InParanoid" id="A0A507AWR1"/>
<dbReference type="PANTHER" id="PTHR14456">
    <property type="entry name" value="INOSITOL POLYPHOSPHATE KINASE 1"/>
    <property type="match status" value="1"/>
</dbReference>
<evidence type="ECO:0000256" key="6">
    <source>
        <dbReference type="ARBA" id="ARBA00022679"/>
    </source>
</evidence>
<dbReference type="Gene3D" id="3.30.200.110">
    <property type="entry name" value="Inositol-pentakisphosphate 2-kinase, N-lobe"/>
    <property type="match status" value="1"/>
</dbReference>
<evidence type="ECO:0000256" key="9">
    <source>
        <dbReference type="ARBA" id="ARBA00022840"/>
    </source>
</evidence>
<evidence type="ECO:0000256" key="10">
    <source>
        <dbReference type="RuleBase" id="RU364126"/>
    </source>
</evidence>
<comment type="function">
    <text evidence="10">Phosphorylates Ins(1,3,4,5,6)P5 at position 2 to form Ins(1,2,3,4,5,6)P6 (InsP6 or phytate).</text>
</comment>
<evidence type="ECO:0000256" key="7">
    <source>
        <dbReference type="ARBA" id="ARBA00022741"/>
    </source>
</evidence>
<dbReference type="InterPro" id="IPR009286">
    <property type="entry name" value="Ins_P5_2-kin"/>
</dbReference>
<evidence type="ECO:0000256" key="5">
    <source>
        <dbReference type="ARBA" id="ARBA00014846"/>
    </source>
</evidence>
<comment type="caution">
    <text evidence="11">The sequence shown here is derived from an EMBL/GenBank/DDBJ whole genome shotgun (WGS) entry which is preliminary data.</text>
</comment>
<keyword evidence="7 10" id="KW-0547">Nucleotide-binding</keyword>
<comment type="similarity">
    <text evidence="3">Belongs to the IPK1 type 1 family.</text>
</comment>
<dbReference type="GO" id="GO:0035299">
    <property type="term" value="F:inositol-1,3,4,5,6-pentakisphosphate 2-kinase activity"/>
    <property type="evidence" value="ECO:0007669"/>
    <property type="project" value="UniProtKB-EC"/>
</dbReference>
<keyword evidence="12" id="KW-1185">Reference proteome</keyword>
<dbReference type="GO" id="GO:0032958">
    <property type="term" value="P:inositol phosphate biosynthetic process"/>
    <property type="evidence" value="ECO:0007669"/>
    <property type="project" value="TreeGrafter"/>
</dbReference>
<comment type="function">
    <text evidence="2">Has kinase activity and phosphorylates inositol-1,3,4,5,6-pentakisphosphate (Ins(1,3,4,5,6)P5) to produce 1,2,3,4,5,6-hexakisphosphate (InsP6), also known as phytate.</text>
</comment>
<evidence type="ECO:0000313" key="11">
    <source>
        <dbReference type="EMBL" id="TPX10864.1"/>
    </source>
</evidence>
<dbReference type="GeneID" id="41975700"/>
<evidence type="ECO:0000256" key="8">
    <source>
        <dbReference type="ARBA" id="ARBA00022777"/>
    </source>
</evidence>
<comment type="catalytic activity">
    <reaction evidence="1 10">
        <text>1D-myo-inositol 1,3,4,5,6-pentakisphosphate + ATP = 1D-myo-inositol hexakisphosphate + ADP + H(+)</text>
        <dbReference type="Rhea" id="RHEA:20313"/>
        <dbReference type="ChEBI" id="CHEBI:15378"/>
        <dbReference type="ChEBI" id="CHEBI:30616"/>
        <dbReference type="ChEBI" id="CHEBI:57733"/>
        <dbReference type="ChEBI" id="CHEBI:58130"/>
        <dbReference type="ChEBI" id="CHEBI:456216"/>
        <dbReference type="EC" id="2.7.1.158"/>
    </reaction>
</comment>
<comment type="domain">
    <text evidence="10">The EXKPK motif is conserved in inositol-pentakisphosphate 2-kinases of both family 1 and 2.</text>
</comment>
<dbReference type="EC" id="2.7.1.158" evidence="4 10"/>
<reference evidence="11 12" key="1">
    <citation type="submission" date="2019-06" db="EMBL/GenBank/DDBJ databases">
        <title>Draft genome sequence of the filamentous fungus Phialemoniopsis curvata isolated from diesel fuel.</title>
        <authorList>
            <person name="Varaljay V.A."/>
            <person name="Lyon W.J."/>
            <person name="Crouch A.L."/>
            <person name="Drake C.E."/>
            <person name="Hollomon J.M."/>
            <person name="Nadeau L.J."/>
            <person name="Nunn H.S."/>
            <person name="Stevenson B.S."/>
            <person name="Bojanowski C.L."/>
            <person name="Crookes-Goodson W.J."/>
        </authorList>
    </citation>
    <scope>NUCLEOTIDE SEQUENCE [LARGE SCALE GENOMIC DNA]</scope>
    <source>
        <strain evidence="11 12">D216</strain>
    </source>
</reference>
<dbReference type="PANTHER" id="PTHR14456:SF2">
    <property type="entry name" value="INOSITOL-PENTAKISPHOSPHATE 2-KINASE"/>
    <property type="match status" value="1"/>
</dbReference>
<dbReference type="GO" id="GO:0005634">
    <property type="term" value="C:nucleus"/>
    <property type="evidence" value="ECO:0007669"/>
    <property type="project" value="TreeGrafter"/>
</dbReference>
<dbReference type="STRING" id="1093900.A0A507AWR1"/>
<dbReference type="EMBL" id="SKBQ01000053">
    <property type="protein sequence ID" value="TPX10864.1"/>
    <property type="molecule type" value="Genomic_DNA"/>
</dbReference>
<dbReference type="OrthoDB" id="272370at2759"/>
<name>A0A507AWR1_9PEZI</name>
<keyword evidence="8 10" id="KW-0418">Kinase</keyword>
<evidence type="ECO:0000256" key="4">
    <source>
        <dbReference type="ARBA" id="ARBA00012023"/>
    </source>
</evidence>
<organism evidence="11 12">
    <name type="scientific">Thyridium curvatum</name>
    <dbReference type="NCBI Taxonomy" id="1093900"/>
    <lineage>
        <taxon>Eukaryota</taxon>
        <taxon>Fungi</taxon>
        <taxon>Dikarya</taxon>
        <taxon>Ascomycota</taxon>
        <taxon>Pezizomycotina</taxon>
        <taxon>Sordariomycetes</taxon>
        <taxon>Sordariomycetidae</taxon>
        <taxon>Thyridiales</taxon>
        <taxon>Thyridiaceae</taxon>
        <taxon>Thyridium</taxon>
    </lineage>
</organism>
<proteinExistence type="inferred from homology"/>
<accession>A0A507AWR1</accession>
<dbReference type="InterPro" id="IPR043001">
    <property type="entry name" value="IP5_2-K_N_lobe"/>
</dbReference>
<dbReference type="GO" id="GO:0005524">
    <property type="term" value="F:ATP binding"/>
    <property type="evidence" value="ECO:0007669"/>
    <property type="project" value="UniProtKB-KW"/>
</dbReference>